<dbReference type="InterPro" id="IPR006612">
    <property type="entry name" value="THAP_Znf"/>
</dbReference>
<dbReference type="AlphaFoldDB" id="A0AAD9Q0I5"/>
<dbReference type="PROSITE" id="PS50950">
    <property type="entry name" value="ZF_THAP"/>
    <property type="match status" value="1"/>
</dbReference>
<keyword evidence="2 5" id="KW-0863">Zinc-finger</keyword>
<protein>
    <recommendedName>
        <fullName evidence="7">THAP-type domain-containing protein</fullName>
    </recommendedName>
</protein>
<keyword evidence="1" id="KW-0479">Metal-binding</keyword>
<dbReference type="GO" id="GO:0003677">
    <property type="term" value="F:DNA binding"/>
    <property type="evidence" value="ECO:0007669"/>
    <property type="project" value="UniProtKB-UniRule"/>
</dbReference>
<evidence type="ECO:0000259" key="7">
    <source>
        <dbReference type="PROSITE" id="PS50950"/>
    </source>
</evidence>
<evidence type="ECO:0000256" key="3">
    <source>
        <dbReference type="ARBA" id="ARBA00022833"/>
    </source>
</evidence>
<organism evidence="8 9">
    <name type="scientific">Acropora cervicornis</name>
    <name type="common">Staghorn coral</name>
    <dbReference type="NCBI Taxonomy" id="6130"/>
    <lineage>
        <taxon>Eukaryota</taxon>
        <taxon>Metazoa</taxon>
        <taxon>Cnidaria</taxon>
        <taxon>Anthozoa</taxon>
        <taxon>Hexacorallia</taxon>
        <taxon>Scleractinia</taxon>
        <taxon>Astrocoeniina</taxon>
        <taxon>Acroporidae</taxon>
        <taxon>Acropora</taxon>
    </lineage>
</organism>
<dbReference type="PANTHER" id="PTHR46927">
    <property type="entry name" value="AGAP005574-PA"/>
    <property type="match status" value="1"/>
</dbReference>
<dbReference type="PANTHER" id="PTHR46927:SF3">
    <property type="entry name" value="THAP-TYPE DOMAIN-CONTAINING PROTEIN"/>
    <property type="match status" value="1"/>
</dbReference>
<gene>
    <name evidence="8" type="ORF">P5673_026350</name>
</gene>
<dbReference type="EMBL" id="JARQWQ010000086">
    <property type="protein sequence ID" value="KAK2552510.1"/>
    <property type="molecule type" value="Genomic_DNA"/>
</dbReference>
<feature type="region of interest" description="Disordered" evidence="6">
    <location>
        <begin position="103"/>
        <end position="159"/>
    </location>
</feature>
<comment type="caution">
    <text evidence="8">The sequence shown here is derived from an EMBL/GenBank/DDBJ whole genome shotgun (WGS) entry which is preliminary data.</text>
</comment>
<evidence type="ECO:0000256" key="5">
    <source>
        <dbReference type="PROSITE-ProRule" id="PRU00309"/>
    </source>
</evidence>
<evidence type="ECO:0000256" key="6">
    <source>
        <dbReference type="SAM" id="MobiDB-lite"/>
    </source>
</evidence>
<dbReference type="GO" id="GO:0008270">
    <property type="term" value="F:zinc ion binding"/>
    <property type="evidence" value="ECO:0007669"/>
    <property type="project" value="UniProtKB-KW"/>
</dbReference>
<evidence type="ECO:0000313" key="8">
    <source>
        <dbReference type="EMBL" id="KAK2552510.1"/>
    </source>
</evidence>
<name>A0AAD9Q0I5_ACRCE</name>
<keyword evidence="9" id="KW-1185">Reference proteome</keyword>
<feature type="domain" description="THAP-type" evidence="7">
    <location>
        <begin position="14"/>
        <end position="102"/>
    </location>
</feature>
<reference evidence="8" key="1">
    <citation type="journal article" date="2023" name="G3 (Bethesda)">
        <title>Whole genome assembly and annotation of the endangered Caribbean coral Acropora cervicornis.</title>
        <authorList>
            <person name="Selwyn J.D."/>
            <person name="Vollmer S.V."/>
        </authorList>
    </citation>
    <scope>NUCLEOTIDE SEQUENCE</scope>
    <source>
        <strain evidence="8">K2</strain>
    </source>
</reference>
<dbReference type="InterPro" id="IPR038441">
    <property type="entry name" value="THAP_Znf_sf"/>
</dbReference>
<keyword evidence="4 5" id="KW-0238">DNA-binding</keyword>
<reference evidence="8" key="2">
    <citation type="journal article" date="2023" name="Science">
        <title>Genomic signatures of disease resistance in endangered staghorn corals.</title>
        <authorList>
            <person name="Vollmer S.V."/>
            <person name="Selwyn J.D."/>
            <person name="Despard B.A."/>
            <person name="Roesel C.L."/>
        </authorList>
    </citation>
    <scope>NUCLEOTIDE SEQUENCE</scope>
    <source>
        <strain evidence="8">K2</strain>
    </source>
</reference>
<evidence type="ECO:0000256" key="2">
    <source>
        <dbReference type="ARBA" id="ARBA00022771"/>
    </source>
</evidence>
<dbReference type="Gene3D" id="6.20.210.20">
    <property type="entry name" value="THAP domain"/>
    <property type="match status" value="1"/>
</dbReference>
<dbReference type="SUPFAM" id="SSF57716">
    <property type="entry name" value="Glucocorticoid receptor-like (DNA-binding domain)"/>
    <property type="match status" value="1"/>
</dbReference>
<dbReference type="Proteomes" id="UP001249851">
    <property type="component" value="Unassembled WGS sequence"/>
</dbReference>
<dbReference type="Pfam" id="PF05485">
    <property type="entry name" value="THAP"/>
    <property type="match status" value="1"/>
</dbReference>
<keyword evidence="3" id="KW-0862">Zinc</keyword>
<sequence>MDEKHQDLKRGKRKPGKRCVVMFCNKTNADRVSLHQLPADESVRLQWIAFVRTKRELNSWTPGSGAICNDHFSADSYEGFGAKMAGFSYKLVLKKPALHSIHASPTREQVNEARRRKTKLSLSNKQSRVEDLSSVVTQETYTTPKRQSRALSKPTANRL</sequence>
<dbReference type="InterPro" id="IPR052224">
    <property type="entry name" value="THAP_domain_protein"/>
</dbReference>
<accession>A0AAD9Q0I5</accession>
<proteinExistence type="predicted"/>
<feature type="compositionally biased region" description="Polar residues" evidence="6">
    <location>
        <begin position="134"/>
        <end position="145"/>
    </location>
</feature>
<evidence type="ECO:0000313" key="9">
    <source>
        <dbReference type="Proteomes" id="UP001249851"/>
    </source>
</evidence>
<dbReference type="SMART" id="SM00980">
    <property type="entry name" value="THAP"/>
    <property type="match status" value="1"/>
</dbReference>
<evidence type="ECO:0000256" key="1">
    <source>
        <dbReference type="ARBA" id="ARBA00022723"/>
    </source>
</evidence>
<evidence type="ECO:0000256" key="4">
    <source>
        <dbReference type="ARBA" id="ARBA00023125"/>
    </source>
</evidence>